<dbReference type="EMBL" id="DF970136">
    <property type="protein sequence ID" value="GAP64915.1"/>
    <property type="molecule type" value="Genomic_DNA"/>
</dbReference>
<dbReference type="STRING" id="1475481.GCA_000953855_00199"/>
<dbReference type="CDD" id="cd03467">
    <property type="entry name" value="Rieske"/>
    <property type="match status" value="1"/>
</dbReference>
<dbReference type="GO" id="GO:0051537">
    <property type="term" value="F:2 iron, 2 sulfur cluster binding"/>
    <property type="evidence" value="ECO:0007669"/>
    <property type="project" value="UniProtKB-KW"/>
</dbReference>
<evidence type="ECO:0000313" key="6">
    <source>
        <dbReference type="EMBL" id="GAP64915.1"/>
    </source>
</evidence>
<gene>
    <name evidence="6" type="ORF">MBSD_n0198</name>
</gene>
<dbReference type="GO" id="GO:0046872">
    <property type="term" value="F:metal ion binding"/>
    <property type="evidence" value="ECO:0007669"/>
    <property type="project" value="UniProtKB-KW"/>
</dbReference>
<dbReference type="AlphaFoldDB" id="A0A0K8QIY8"/>
<keyword evidence="3" id="KW-0408">Iron</keyword>
<sequence length="137" mass="14238">MGASLRVAESNPDDGAFFLPEQVPMAGIETAGRLCRLEDIPDGGAAAVEVDSASGGFSLILLRDGEAVRAFHNECPHAGRRLDWAPGKFLLKDRVLVCAAHGAAFDAGSGACLGGPCRGQGLVALPVRVEDGEVRLR</sequence>
<dbReference type="PANTHER" id="PTHR40261:SF1">
    <property type="entry name" value="RIESKE DOMAIN-CONTAINING PROTEIN"/>
    <property type="match status" value="1"/>
</dbReference>
<feature type="domain" description="Rieske" evidence="5">
    <location>
        <begin position="32"/>
        <end position="136"/>
    </location>
</feature>
<organism evidence="6">
    <name type="scientific">Mizugakiibacter sediminis</name>
    <dbReference type="NCBI Taxonomy" id="1475481"/>
    <lineage>
        <taxon>Bacteria</taxon>
        <taxon>Pseudomonadati</taxon>
        <taxon>Pseudomonadota</taxon>
        <taxon>Gammaproteobacteria</taxon>
        <taxon>Lysobacterales</taxon>
        <taxon>Rhodanobacteraceae</taxon>
        <taxon>Mizugakiibacter</taxon>
    </lineage>
</organism>
<dbReference type="Proteomes" id="UP000253740">
    <property type="component" value="Unassembled WGS sequence"/>
</dbReference>
<dbReference type="PANTHER" id="PTHR40261">
    <property type="match status" value="1"/>
</dbReference>
<keyword evidence="7" id="KW-1185">Reference proteome</keyword>
<dbReference type="Pfam" id="PF00355">
    <property type="entry name" value="Rieske"/>
    <property type="match status" value="1"/>
</dbReference>
<protein>
    <submittedName>
        <fullName evidence="6">Ferredoxin subunit of nitrite reductase</fullName>
    </submittedName>
</protein>
<proteinExistence type="predicted"/>
<dbReference type="PROSITE" id="PS51296">
    <property type="entry name" value="RIESKE"/>
    <property type="match status" value="1"/>
</dbReference>
<dbReference type="Gene3D" id="2.102.10.10">
    <property type="entry name" value="Rieske [2Fe-2S] iron-sulphur domain"/>
    <property type="match status" value="1"/>
</dbReference>
<accession>A0A0K8QIY8</accession>
<evidence type="ECO:0000256" key="3">
    <source>
        <dbReference type="ARBA" id="ARBA00023004"/>
    </source>
</evidence>
<dbReference type="InterPro" id="IPR017941">
    <property type="entry name" value="Rieske_2Fe-2S"/>
</dbReference>
<keyword evidence="2" id="KW-0479">Metal-binding</keyword>
<evidence type="ECO:0000313" key="7">
    <source>
        <dbReference type="Proteomes" id="UP000253740"/>
    </source>
</evidence>
<evidence type="ECO:0000256" key="1">
    <source>
        <dbReference type="ARBA" id="ARBA00022714"/>
    </source>
</evidence>
<evidence type="ECO:0000259" key="5">
    <source>
        <dbReference type="PROSITE" id="PS51296"/>
    </source>
</evidence>
<dbReference type="InterPro" id="IPR036922">
    <property type="entry name" value="Rieske_2Fe-2S_sf"/>
</dbReference>
<evidence type="ECO:0000256" key="2">
    <source>
        <dbReference type="ARBA" id="ARBA00022723"/>
    </source>
</evidence>
<keyword evidence="1" id="KW-0001">2Fe-2S</keyword>
<evidence type="ECO:0000256" key="4">
    <source>
        <dbReference type="ARBA" id="ARBA00023014"/>
    </source>
</evidence>
<dbReference type="SUPFAM" id="SSF50022">
    <property type="entry name" value="ISP domain"/>
    <property type="match status" value="1"/>
</dbReference>
<keyword evidence="4" id="KW-0411">Iron-sulfur</keyword>
<reference evidence="6" key="1">
    <citation type="submission" date="2015-08" db="EMBL/GenBank/DDBJ databases">
        <title>Complete DNA Sequence of Pseudomonas syringae pv. actinidiae, the Causal Agent of Kiwifruit Canker Disease.</title>
        <authorList>
            <person name="Rikkerink E.H.A."/>
            <person name="Fineran P.C."/>
        </authorList>
    </citation>
    <scope>NUCLEOTIDE SEQUENCE</scope>
    <source>
        <strain evidence="6">SkMP5</strain>
    </source>
</reference>
<name>A0A0K8QIY8_9GAMM</name>